<proteinExistence type="predicted"/>
<dbReference type="AlphaFoldDB" id="A0A975DET5"/>
<keyword evidence="3" id="KW-0460">Magnesium</keyword>
<keyword evidence="1" id="KW-0479">Metal-binding</keyword>
<dbReference type="GO" id="GO:0046872">
    <property type="term" value="F:metal ion binding"/>
    <property type="evidence" value="ECO:0007669"/>
    <property type="project" value="UniProtKB-KW"/>
</dbReference>
<dbReference type="PANTHER" id="PTHR43344:SF13">
    <property type="entry name" value="PHOSPHATASE RV3661-RELATED"/>
    <property type="match status" value="1"/>
</dbReference>
<dbReference type="PANTHER" id="PTHR43344">
    <property type="entry name" value="PHOSPHOSERINE PHOSPHATASE"/>
    <property type="match status" value="1"/>
</dbReference>
<dbReference type="InterPro" id="IPR023214">
    <property type="entry name" value="HAD_sf"/>
</dbReference>
<dbReference type="KEGG" id="pxi:J5O05_11095"/>
<evidence type="ECO:0000256" key="3">
    <source>
        <dbReference type="ARBA" id="ARBA00022842"/>
    </source>
</evidence>
<evidence type="ECO:0000256" key="1">
    <source>
        <dbReference type="ARBA" id="ARBA00022723"/>
    </source>
</evidence>
<dbReference type="InterPro" id="IPR050582">
    <property type="entry name" value="HAD-like_SerB"/>
</dbReference>
<name>A0A975DET5_9GAMM</name>
<evidence type="ECO:0000313" key="4">
    <source>
        <dbReference type="EMBL" id="QTH70513.1"/>
    </source>
</evidence>
<evidence type="ECO:0000313" key="5">
    <source>
        <dbReference type="Proteomes" id="UP000664904"/>
    </source>
</evidence>
<dbReference type="RefSeq" id="WP_208842103.1">
    <property type="nucleotide sequence ID" value="NZ_CP072133.1"/>
</dbReference>
<dbReference type="Gene3D" id="3.40.50.1000">
    <property type="entry name" value="HAD superfamily/HAD-like"/>
    <property type="match status" value="1"/>
</dbReference>
<dbReference type="InterPro" id="IPR006385">
    <property type="entry name" value="HAD_hydro_SerB1"/>
</dbReference>
<dbReference type="Gene3D" id="1.20.1440.100">
    <property type="entry name" value="SG protein - dephosphorylation function"/>
    <property type="match status" value="1"/>
</dbReference>
<protein>
    <submittedName>
        <fullName evidence="4">HAD-IB family hydrolase</fullName>
    </submittedName>
</protein>
<dbReference type="GO" id="GO:0016787">
    <property type="term" value="F:hydrolase activity"/>
    <property type="evidence" value="ECO:0007669"/>
    <property type="project" value="UniProtKB-KW"/>
</dbReference>
<dbReference type="EMBL" id="CP072133">
    <property type="protein sequence ID" value="QTH70513.1"/>
    <property type="molecule type" value="Genomic_DNA"/>
</dbReference>
<evidence type="ECO:0000256" key="2">
    <source>
        <dbReference type="ARBA" id="ARBA00022801"/>
    </source>
</evidence>
<sequence>MEHDYKSYAFFDVDNTLIKIKSMFSFLEFIEKEATPTVTINPQAKENFLALAKQNQDRNLANKVYYQLFKGIEASLFYRLAQQWADRQREGIASLLLGNTVKRLQEHKNNGTGVIFVSGSFPELLAPFMEELDADGCLATKIEEVNGVLTGEIDAPQTIGEGKAVAVRAFLAEKNVPAEQCFAYGDDISDAPMLHAVGTATAIIGNPLLEQEADKYHWEKLHA</sequence>
<dbReference type="NCBIfam" id="TIGR01488">
    <property type="entry name" value="HAD-SF-IB"/>
    <property type="match status" value="1"/>
</dbReference>
<organism evidence="4 5">
    <name type="scientific">Pseudoalteromonas xiamenensis</name>
    <dbReference type="NCBI Taxonomy" id="882626"/>
    <lineage>
        <taxon>Bacteria</taxon>
        <taxon>Pseudomonadati</taxon>
        <taxon>Pseudomonadota</taxon>
        <taxon>Gammaproteobacteria</taxon>
        <taxon>Alteromonadales</taxon>
        <taxon>Pseudoalteromonadaceae</taxon>
        <taxon>Pseudoalteromonas</taxon>
    </lineage>
</organism>
<keyword evidence="5" id="KW-1185">Reference proteome</keyword>
<dbReference type="Pfam" id="PF12710">
    <property type="entry name" value="HAD"/>
    <property type="match status" value="1"/>
</dbReference>
<keyword evidence="2 4" id="KW-0378">Hydrolase</keyword>
<reference evidence="4" key="1">
    <citation type="submission" date="2021-03" db="EMBL/GenBank/DDBJ databases">
        <title>Complete Genome of Pseudoalteromonas xiamenensis STKMTI.2, a new potential marine bacterium producing anti-Vibrio compounds.</title>
        <authorList>
            <person name="Handayani D.P."/>
            <person name="Isnansetyo A."/>
            <person name="Istiqomah I."/>
            <person name="Jumina J."/>
        </authorList>
    </citation>
    <scope>NUCLEOTIDE SEQUENCE</scope>
    <source>
        <strain evidence="4">STKMTI.2</strain>
    </source>
</reference>
<dbReference type="Proteomes" id="UP000664904">
    <property type="component" value="Chromosome"/>
</dbReference>
<dbReference type="NCBIfam" id="TIGR01490">
    <property type="entry name" value="HAD-SF-IB-hyp1"/>
    <property type="match status" value="1"/>
</dbReference>
<dbReference type="InterPro" id="IPR036412">
    <property type="entry name" value="HAD-like_sf"/>
</dbReference>
<accession>A0A975DET5</accession>
<gene>
    <name evidence="4" type="ORF">J5O05_11095</name>
</gene>
<dbReference type="SUPFAM" id="SSF56784">
    <property type="entry name" value="HAD-like"/>
    <property type="match status" value="1"/>
</dbReference>